<reference evidence="1 2" key="1">
    <citation type="journal article" date="2010" name="J. Bacteriol.">
        <title>Short-term signatures of evolutionary change in the Salmonella enterica serovar typhimurium 14028 genome.</title>
        <authorList>
            <person name="Jarvik T."/>
            <person name="Smillie C."/>
            <person name="Groisman E.A."/>
            <person name="Ochman H."/>
        </authorList>
    </citation>
    <scope>NUCLEOTIDE SEQUENCE [LARGE SCALE GENOMIC DNA]</scope>
    <source>
        <strain evidence="2">14028s / SGSC 2262</strain>
    </source>
</reference>
<organism evidence="1 2">
    <name type="scientific">Salmonella typhimurium (strain 14028s / SGSC 2262)</name>
    <dbReference type="NCBI Taxonomy" id="588858"/>
    <lineage>
        <taxon>Bacteria</taxon>
        <taxon>Pseudomonadati</taxon>
        <taxon>Pseudomonadota</taxon>
        <taxon>Gammaproteobacteria</taxon>
        <taxon>Enterobacterales</taxon>
        <taxon>Enterobacteriaceae</taxon>
        <taxon>Salmonella</taxon>
    </lineage>
</organism>
<evidence type="ECO:0000313" key="2">
    <source>
        <dbReference type="Proteomes" id="UP000002695"/>
    </source>
</evidence>
<evidence type="ECO:0000313" key="1">
    <source>
        <dbReference type="EMBL" id="ACY87912.1"/>
    </source>
</evidence>
<dbReference type="AlphaFoldDB" id="A0A0F6B086"/>
<proteinExistence type="predicted"/>
<dbReference type="HOGENOM" id="CLU_215120_0_0_6"/>
<protein>
    <submittedName>
        <fullName evidence="1">Conserved hypothetical prophage protein</fullName>
    </submittedName>
</protein>
<dbReference type="Proteomes" id="UP000002695">
    <property type="component" value="Chromosome"/>
</dbReference>
<dbReference type="KEGG" id="seo:STM14_1426"/>
<dbReference type="PATRIC" id="fig|588858.6.peg.1395"/>
<gene>
    <name evidence="1" type="ordered locus">STM14_1426</name>
</gene>
<accession>A0A0F6B086</accession>
<dbReference type="EMBL" id="CP001363">
    <property type="protein sequence ID" value="ACY87912.1"/>
    <property type="molecule type" value="Genomic_DNA"/>
</dbReference>
<keyword evidence="2" id="KW-1185">Reference proteome</keyword>
<sequence>MIDFARKPARQQAVLLNRIEVLIRRLCYLLAQKGDPDA</sequence>
<name>A0A0F6B086_SALT1</name>